<dbReference type="AlphaFoldDB" id="A0A0F9B3D9"/>
<comment type="caution">
    <text evidence="1">The sequence shown here is derived from an EMBL/GenBank/DDBJ whole genome shotgun (WGS) entry which is preliminary data.</text>
</comment>
<accession>A0A0F9B3D9</accession>
<gene>
    <name evidence="1" type="ORF">LCGC14_2498230</name>
</gene>
<name>A0A0F9B3D9_9ZZZZ</name>
<protein>
    <submittedName>
        <fullName evidence="1">Uncharacterized protein</fullName>
    </submittedName>
</protein>
<sequence length="213" mass="25234">MDSKKNQYSDIELINIYCKNEFTDSDPFIFRIDKIIWDSDLVCYIRKSVLSTEKENIHKWIAFIIQEDIYVGKDIIIIINSLLILLNYLLPNDFNDENNIVKKYIELIKAIRDNELLNSVKINSKFELFTGDMKLLESGENGDINKLQQRIQDYYDNRAMKNEQQQLPVKKRLMEYEENKQDWNKLALVALSNQNPLKKIKICHEQANLDPIQ</sequence>
<dbReference type="EMBL" id="LAZR01039771">
    <property type="protein sequence ID" value="KKL16175.1"/>
    <property type="molecule type" value="Genomic_DNA"/>
</dbReference>
<evidence type="ECO:0000313" key="1">
    <source>
        <dbReference type="EMBL" id="KKL16175.1"/>
    </source>
</evidence>
<organism evidence="1">
    <name type="scientific">marine sediment metagenome</name>
    <dbReference type="NCBI Taxonomy" id="412755"/>
    <lineage>
        <taxon>unclassified sequences</taxon>
        <taxon>metagenomes</taxon>
        <taxon>ecological metagenomes</taxon>
    </lineage>
</organism>
<proteinExistence type="predicted"/>
<reference evidence="1" key="1">
    <citation type="journal article" date="2015" name="Nature">
        <title>Complex archaea that bridge the gap between prokaryotes and eukaryotes.</title>
        <authorList>
            <person name="Spang A."/>
            <person name="Saw J.H."/>
            <person name="Jorgensen S.L."/>
            <person name="Zaremba-Niedzwiedzka K."/>
            <person name="Martijn J."/>
            <person name="Lind A.E."/>
            <person name="van Eijk R."/>
            <person name="Schleper C."/>
            <person name="Guy L."/>
            <person name="Ettema T.J."/>
        </authorList>
    </citation>
    <scope>NUCLEOTIDE SEQUENCE</scope>
</reference>